<dbReference type="InterPro" id="IPR036425">
    <property type="entry name" value="MoaB/Mog-like_dom_sf"/>
</dbReference>
<dbReference type="EMBL" id="FRDI01000003">
    <property type="protein sequence ID" value="SHN53795.1"/>
    <property type="molecule type" value="Genomic_DNA"/>
</dbReference>
<dbReference type="UniPathway" id="UPA00344"/>
<comment type="function">
    <text evidence="1 6">Catalyzes the insertion of molybdate into adenylated molybdopterin with the concomitant release of AMP.</text>
</comment>
<dbReference type="InterPro" id="IPR038987">
    <property type="entry name" value="MoeA-like"/>
</dbReference>
<dbReference type="PANTHER" id="PTHR10192:SF5">
    <property type="entry name" value="GEPHYRIN"/>
    <property type="match status" value="1"/>
</dbReference>
<organism evidence="8 9">
    <name type="scientific">Desulfovibrio litoralis DSM 11393</name>
    <dbReference type="NCBI Taxonomy" id="1121455"/>
    <lineage>
        <taxon>Bacteria</taxon>
        <taxon>Pseudomonadati</taxon>
        <taxon>Thermodesulfobacteriota</taxon>
        <taxon>Desulfovibrionia</taxon>
        <taxon>Desulfovibrionales</taxon>
        <taxon>Desulfovibrionaceae</taxon>
        <taxon>Desulfovibrio</taxon>
    </lineage>
</organism>
<dbReference type="GO" id="GO:0005737">
    <property type="term" value="C:cytoplasm"/>
    <property type="evidence" value="ECO:0007669"/>
    <property type="project" value="TreeGrafter"/>
</dbReference>
<comment type="catalytic activity">
    <reaction evidence="5">
        <text>adenylyl-molybdopterin + molybdate = Mo-molybdopterin + AMP + H(+)</text>
        <dbReference type="Rhea" id="RHEA:35047"/>
        <dbReference type="ChEBI" id="CHEBI:15378"/>
        <dbReference type="ChEBI" id="CHEBI:36264"/>
        <dbReference type="ChEBI" id="CHEBI:62727"/>
        <dbReference type="ChEBI" id="CHEBI:71302"/>
        <dbReference type="ChEBI" id="CHEBI:456215"/>
        <dbReference type="EC" id="2.10.1.1"/>
    </reaction>
</comment>
<dbReference type="SMART" id="SM00852">
    <property type="entry name" value="MoCF_biosynth"/>
    <property type="match status" value="1"/>
</dbReference>
<dbReference type="InterPro" id="IPR036135">
    <property type="entry name" value="MoeA_linker/N_sf"/>
</dbReference>
<dbReference type="EC" id="2.10.1.1" evidence="6"/>
<dbReference type="SUPFAM" id="SSF53218">
    <property type="entry name" value="Molybdenum cofactor biosynthesis proteins"/>
    <property type="match status" value="1"/>
</dbReference>
<proteinExistence type="inferred from homology"/>
<dbReference type="SUPFAM" id="SSF63867">
    <property type="entry name" value="MoeA C-terminal domain-like"/>
    <property type="match status" value="1"/>
</dbReference>
<keyword evidence="6" id="KW-0479">Metal-binding</keyword>
<evidence type="ECO:0000256" key="4">
    <source>
        <dbReference type="ARBA" id="ARBA00023150"/>
    </source>
</evidence>
<keyword evidence="9" id="KW-1185">Reference proteome</keyword>
<feature type="domain" description="MoaB/Mog" evidence="7">
    <location>
        <begin position="186"/>
        <end position="329"/>
    </location>
</feature>
<keyword evidence="4 6" id="KW-0501">Molybdenum cofactor biosynthesis</keyword>
<dbReference type="NCBIfam" id="TIGR00177">
    <property type="entry name" value="molyb_syn"/>
    <property type="match status" value="1"/>
</dbReference>
<dbReference type="SUPFAM" id="SSF63882">
    <property type="entry name" value="MoeA N-terminal region -like"/>
    <property type="match status" value="1"/>
</dbReference>
<sequence>MKKTFFNVISVQACQNILETFPQLDFVEDDFKNILTCYLAEDLYASEDLPKLARSSMDGYAVKAQDVFGASESNPAYLEEVANIAIAQVPDFTLQSGECASIVTGGYLPLGADAVVMVEHTQNMGAGTIEIRRSLAPNDNIMLQGEDAKKGECILKQGTLLRPQELGFMAALGLMKAKVYKKPKVGILSTGDELVAAGQPLKVGQIRDVNSPALVALVNSIGAEAKELGIVPDNLNSLRSAVLDNLNSHDVLILSGGSSVGTHDYTVELLAGLPNSEILVQGVAMSPGKPLIVAKIVTSKGVKAIIGLPGQITSAQVVMHILILPFLRHLSGDLKAFKAENRLTRKAILARNVASRQGREDYVRVRFEQDSNALLAYPLQGKSGLVKTLVEAQGLLRIPAELEGFEQGSEHDIILL</sequence>
<evidence type="ECO:0000313" key="9">
    <source>
        <dbReference type="Proteomes" id="UP000186469"/>
    </source>
</evidence>
<gene>
    <name evidence="8" type="ORF">SAMN02745728_00456</name>
</gene>
<keyword evidence="6 8" id="KW-0808">Transferase</keyword>
<dbReference type="GO" id="GO:0006777">
    <property type="term" value="P:Mo-molybdopterin cofactor biosynthetic process"/>
    <property type="evidence" value="ECO:0007669"/>
    <property type="project" value="UniProtKB-UniRule"/>
</dbReference>
<evidence type="ECO:0000256" key="6">
    <source>
        <dbReference type="RuleBase" id="RU365090"/>
    </source>
</evidence>
<dbReference type="InterPro" id="IPR005111">
    <property type="entry name" value="MoeA_C_domain_IV"/>
</dbReference>
<dbReference type="GO" id="GO:0061599">
    <property type="term" value="F:molybdopterin molybdotransferase activity"/>
    <property type="evidence" value="ECO:0007669"/>
    <property type="project" value="UniProtKB-UniRule"/>
</dbReference>
<evidence type="ECO:0000313" key="8">
    <source>
        <dbReference type="EMBL" id="SHN53795.1"/>
    </source>
</evidence>
<dbReference type="Gene3D" id="3.40.980.10">
    <property type="entry name" value="MoaB/Mog-like domain"/>
    <property type="match status" value="1"/>
</dbReference>
<dbReference type="Pfam" id="PF00994">
    <property type="entry name" value="MoCF_biosynth"/>
    <property type="match status" value="1"/>
</dbReference>
<dbReference type="InterPro" id="IPR005110">
    <property type="entry name" value="MoeA_linker/N"/>
</dbReference>
<protein>
    <recommendedName>
        <fullName evidence="6">Molybdopterin molybdenumtransferase</fullName>
        <ecNumber evidence="6">2.10.1.1</ecNumber>
    </recommendedName>
</protein>
<dbReference type="AlphaFoldDB" id="A0A1M7S625"/>
<dbReference type="Pfam" id="PF03453">
    <property type="entry name" value="MoeA_N"/>
    <property type="match status" value="1"/>
</dbReference>
<dbReference type="GO" id="GO:0046872">
    <property type="term" value="F:metal ion binding"/>
    <property type="evidence" value="ECO:0007669"/>
    <property type="project" value="UniProtKB-UniRule"/>
</dbReference>
<name>A0A1M7S625_9BACT</name>
<dbReference type="Proteomes" id="UP000186469">
    <property type="component" value="Unassembled WGS sequence"/>
</dbReference>
<dbReference type="Gene3D" id="2.40.340.10">
    <property type="entry name" value="MoeA, C-terminal, domain IV"/>
    <property type="match status" value="1"/>
</dbReference>
<dbReference type="CDD" id="cd00887">
    <property type="entry name" value="MoeA"/>
    <property type="match status" value="1"/>
</dbReference>
<comment type="similarity">
    <text evidence="3 6">Belongs to the MoeA family.</text>
</comment>
<comment type="cofactor">
    <cofactor evidence="6">
        <name>Mg(2+)</name>
        <dbReference type="ChEBI" id="CHEBI:18420"/>
    </cofactor>
</comment>
<dbReference type="Gene3D" id="2.170.190.11">
    <property type="entry name" value="Molybdopterin biosynthesis moea protein, domain 3"/>
    <property type="match status" value="1"/>
</dbReference>
<comment type="pathway">
    <text evidence="2 6">Cofactor biosynthesis; molybdopterin biosynthesis.</text>
</comment>
<reference evidence="8 9" key="1">
    <citation type="submission" date="2016-12" db="EMBL/GenBank/DDBJ databases">
        <authorList>
            <person name="Song W.-J."/>
            <person name="Kurnit D.M."/>
        </authorList>
    </citation>
    <scope>NUCLEOTIDE SEQUENCE [LARGE SCALE GENOMIC DNA]</scope>
    <source>
        <strain evidence="8 9">DSM 11393</strain>
    </source>
</reference>
<dbReference type="PANTHER" id="PTHR10192">
    <property type="entry name" value="MOLYBDOPTERIN BIOSYNTHESIS PROTEIN"/>
    <property type="match status" value="1"/>
</dbReference>
<dbReference type="NCBIfam" id="NF045515">
    <property type="entry name" value="Glp_gephyrin"/>
    <property type="match status" value="1"/>
</dbReference>
<dbReference type="InterPro" id="IPR001453">
    <property type="entry name" value="MoaB/Mog_dom"/>
</dbReference>
<keyword evidence="6" id="KW-0500">Molybdenum</keyword>
<evidence type="ECO:0000256" key="1">
    <source>
        <dbReference type="ARBA" id="ARBA00002901"/>
    </source>
</evidence>
<dbReference type="RefSeq" id="WP_072696132.1">
    <property type="nucleotide sequence ID" value="NZ_FRDI01000003.1"/>
</dbReference>
<accession>A0A1M7S625</accession>
<dbReference type="STRING" id="1121455.SAMN02745728_00456"/>
<keyword evidence="6" id="KW-0460">Magnesium</keyword>
<dbReference type="Gene3D" id="3.90.105.10">
    <property type="entry name" value="Molybdopterin biosynthesis moea protein, domain 2"/>
    <property type="match status" value="1"/>
</dbReference>
<evidence type="ECO:0000256" key="3">
    <source>
        <dbReference type="ARBA" id="ARBA00010763"/>
    </source>
</evidence>
<dbReference type="InterPro" id="IPR036688">
    <property type="entry name" value="MoeA_C_domain_IV_sf"/>
</dbReference>
<dbReference type="OrthoDB" id="9804758at2"/>
<evidence type="ECO:0000259" key="7">
    <source>
        <dbReference type="SMART" id="SM00852"/>
    </source>
</evidence>
<evidence type="ECO:0000256" key="5">
    <source>
        <dbReference type="ARBA" id="ARBA00047317"/>
    </source>
</evidence>
<evidence type="ECO:0000256" key="2">
    <source>
        <dbReference type="ARBA" id="ARBA00005046"/>
    </source>
</evidence>
<dbReference type="Pfam" id="PF03454">
    <property type="entry name" value="MoeA_C"/>
    <property type="match status" value="1"/>
</dbReference>